<dbReference type="EMBL" id="OVTA01000010">
    <property type="protein sequence ID" value="SPR97630.1"/>
    <property type="molecule type" value="Genomic_DNA"/>
</dbReference>
<evidence type="ECO:0000313" key="3">
    <source>
        <dbReference type="Proteomes" id="UP000256805"/>
    </source>
</evidence>
<name>A0A375J0F3_9BURK</name>
<gene>
    <name evidence="2" type="ORF">CBM2634_A180050</name>
</gene>
<accession>A0A375J0F3</accession>
<feature type="region of interest" description="Disordered" evidence="1">
    <location>
        <begin position="25"/>
        <end position="46"/>
    </location>
</feature>
<organism evidence="2 3">
    <name type="scientific">Cupriavidus taiwanensis</name>
    <dbReference type="NCBI Taxonomy" id="164546"/>
    <lineage>
        <taxon>Bacteria</taxon>
        <taxon>Pseudomonadati</taxon>
        <taxon>Pseudomonadota</taxon>
        <taxon>Betaproteobacteria</taxon>
        <taxon>Burkholderiales</taxon>
        <taxon>Burkholderiaceae</taxon>
        <taxon>Cupriavidus</taxon>
    </lineage>
</organism>
<dbReference type="Proteomes" id="UP000256805">
    <property type="component" value="Unassembled WGS sequence"/>
</dbReference>
<protein>
    <submittedName>
        <fullName evidence="2">Uncharacterized protein</fullName>
    </submittedName>
</protein>
<sequence length="59" mass="6720">MPGPDPKTQNPRVYRHFSDLARHRGRAGTVPAFVPPERDTNPMLEPQAQGNTFLYRRSS</sequence>
<reference evidence="2 3" key="1">
    <citation type="submission" date="2018-01" db="EMBL/GenBank/DDBJ databases">
        <authorList>
            <person name="Gaut B.S."/>
            <person name="Morton B.R."/>
            <person name="Clegg M.T."/>
            <person name="Duvall M.R."/>
        </authorList>
    </citation>
    <scope>NUCLEOTIDE SEQUENCE [LARGE SCALE GENOMIC DNA]</scope>
    <source>
        <strain evidence="2">Cupriavidus taiwanensis cmp 52</strain>
    </source>
</reference>
<dbReference type="AlphaFoldDB" id="A0A375J0F3"/>
<evidence type="ECO:0000313" key="2">
    <source>
        <dbReference type="EMBL" id="SPR97630.1"/>
    </source>
</evidence>
<proteinExistence type="predicted"/>
<evidence type="ECO:0000256" key="1">
    <source>
        <dbReference type="SAM" id="MobiDB-lite"/>
    </source>
</evidence>